<sequence length="349" mass="38140">GVSSAITVGVCGTGECPCRAFPLSVVALLNVPFPGKGASEITEQLGVAGRVDNVDLDDLQMGKFLGAGAEGAVFAAWYNESPVAVKKTTSVHEVHMHVLAGSHDNIVSARGLMLHEGELHVVMEYCPRGTLDTMIHHTMHKKGSGLGWDPIKVVLPMVRNIARGLLHLHKRSRPILHRDLKPGNIFVSHGLVMKIGDFGMSRQVDGNRQSSNPERVFRRTFSTGVVGTSTYSAPEVLAASNDDDEVDPQTMLKADVYSFGVTLWEILMRKRPFDDMDHFEVQMAWMMNPESMRLPPVKIDSGLSPAGVKVMTTLAALVIDCTQHEPALRPTAKEIVSRIRFLNSTDNNV</sequence>
<dbReference type="InterPro" id="IPR051681">
    <property type="entry name" value="Ser/Thr_Kinases-Pseudokinases"/>
</dbReference>
<dbReference type="InterPro" id="IPR008271">
    <property type="entry name" value="Ser/Thr_kinase_AS"/>
</dbReference>
<dbReference type="InterPro" id="IPR011009">
    <property type="entry name" value="Kinase-like_dom_sf"/>
</dbReference>
<dbReference type="SMART" id="SM00220">
    <property type="entry name" value="S_TKc"/>
    <property type="match status" value="1"/>
</dbReference>
<evidence type="ECO:0000313" key="2">
    <source>
        <dbReference type="EMBL" id="JAC60357.1"/>
    </source>
</evidence>
<gene>
    <name evidence="2" type="ORF">TSPGSL018_29158</name>
</gene>
<dbReference type="Pfam" id="PF00069">
    <property type="entry name" value="Pkinase"/>
    <property type="match status" value="1"/>
</dbReference>
<dbReference type="GO" id="GO:0004674">
    <property type="term" value="F:protein serine/threonine kinase activity"/>
    <property type="evidence" value="ECO:0007669"/>
    <property type="project" value="TreeGrafter"/>
</dbReference>
<proteinExistence type="predicted"/>
<dbReference type="EMBL" id="GBEZ01026892">
    <property type="protein sequence ID" value="JAC60357.1"/>
    <property type="molecule type" value="Transcribed_RNA"/>
</dbReference>
<keyword evidence="2" id="KW-0418">Kinase</keyword>
<organism evidence="2">
    <name type="scientific">Tetraselmis sp. GSL018</name>
    <dbReference type="NCBI Taxonomy" id="582737"/>
    <lineage>
        <taxon>Eukaryota</taxon>
        <taxon>Viridiplantae</taxon>
        <taxon>Chlorophyta</taxon>
        <taxon>core chlorophytes</taxon>
        <taxon>Chlorodendrophyceae</taxon>
        <taxon>Chlorodendrales</taxon>
        <taxon>Chlorodendraceae</taxon>
        <taxon>Tetraselmis</taxon>
    </lineage>
</organism>
<dbReference type="PANTHER" id="PTHR44329">
    <property type="entry name" value="SERINE/THREONINE-PROTEIN KINASE TNNI3K-RELATED"/>
    <property type="match status" value="1"/>
</dbReference>
<dbReference type="InterPro" id="IPR000719">
    <property type="entry name" value="Prot_kinase_dom"/>
</dbReference>
<dbReference type="Gene3D" id="1.10.510.10">
    <property type="entry name" value="Transferase(Phosphotransferase) domain 1"/>
    <property type="match status" value="1"/>
</dbReference>
<protein>
    <submittedName>
        <fullName evidence="2">Serine threonine kinase</fullName>
    </submittedName>
</protein>
<name>A0A061QII2_9CHLO</name>
<dbReference type="PROSITE" id="PS50011">
    <property type="entry name" value="PROTEIN_KINASE_DOM"/>
    <property type="match status" value="1"/>
</dbReference>
<reference evidence="2" key="1">
    <citation type="submission" date="2014-05" db="EMBL/GenBank/DDBJ databases">
        <title>The transcriptome of the halophilic microalga Tetraselmis sp. GSL018 isolated from the Great Salt Lake, Utah.</title>
        <authorList>
            <person name="Jinkerson R.E."/>
            <person name="D'Adamo S."/>
            <person name="Posewitz M.C."/>
        </authorList>
    </citation>
    <scope>NUCLEOTIDE SEQUENCE</scope>
    <source>
        <strain evidence="2">GSL018</strain>
    </source>
</reference>
<dbReference type="PROSITE" id="PS00108">
    <property type="entry name" value="PROTEIN_KINASE_ST"/>
    <property type="match status" value="1"/>
</dbReference>
<feature type="domain" description="Protein kinase" evidence="1">
    <location>
        <begin position="59"/>
        <end position="342"/>
    </location>
</feature>
<feature type="non-terminal residue" evidence="2">
    <location>
        <position position="1"/>
    </location>
</feature>
<accession>A0A061QII2</accession>
<keyword evidence="2" id="KW-0808">Transferase</keyword>
<evidence type="ECO:0000259" key="1">
    <source>
        <dbReference type="PROSITE" id="PS50011"/>
    </source>
</evidence>
<dbReference type="GO" id="GO:0005524">
    <property type="term" value="F:ATP binding"/>
    <property type="evidence" value="ECO:0007669"/>
    <property type="project" value="InterPro"/>
</dbReference>
<dbReference type="SUPFAM" id="SSF56112">
    <property type="entry name" value="Protein kinase-like (PK-like)"/>
    <property type="match status" value="1"/>
</dbReference>
<dbReference type="AlphaFoldDB" id="A0A061QII2"/>